<sequence>MLPTAKARCVSLTAEQFVEGVFERNTYALTIEKLTHSSVWFSDLDEKHIISLIWEFSGDNLSTIPSIRPNDVYGYERVPSYGSNEQFKVMYIQLMFKNIKWNETVFCFGSIFVFRGSENPWTIKETCTCWSISNTCTGGSLYDGTYVYNFEILTNNSACFRHNITKTSDCYEKQCVASQECTYRLLNASYQMDQTITLFRKNETLQQNPSVCDQLTDTPNDEPLRKETIIIAYVYHFAFGGLIVLLLSVSLYCVVWPQSFFNFKI</sequence>
<gene>
    <name evidence="2" type="ORF">RFI_14989</name>
</gene>
<reference evidence="2 3" key="1">
    <citation type="journal article" date="2013" name="Curr. Biol.">
        <title>The Genome of the Foraminiferan Reticulomyxa filosa.</title>
        <authorList>
            <person name="Glockner G."/>
            <person name="Hulsmann N."/>
            <person name="Schleicher M."/>
            <person name="Noegel A.A."/>
            <person name="Eichinger L."/>
            <person name="Gallinger C."/>
            <person name="Pawlowski J."/>
            <person name="Sierra R."/>
            <person name="Euteneuer U."/>
            <person name="Pillet L."/>
            <person name="Moustafa A."/>
            <person name="Platzer M."/>
            <person name="Groth M."/>
            <person name="Szafranski K."/>
            <person name="Schliwa M."/>
        </authorList>
    </citation>
    <scope>NUCLEOTIDE SEQUENCE [LARGE SCALE GENOMIC DNA]</scope>
</reference>
<evidence type="ECO:0000313" key="3">
    <source>
        <dbReference type="Proteomes" id="UP000023152"/>
    </source>
</evidence>
<proteinExistence type="predicted"/>
<dbReference type="Proteomes" id="UP000023152">
    <property type="component" value="Unassembled WGS sequence"/>
</dbReference>
<protein>
    <submittedName>
        <fullName evidence="2">Uncharacterized protein</fullName>
    </submittedName>
</protein>
<feature type="transmembrane region" description="Helical" evidence="1">
    <location>
        <begin position="233"/>
        <end position="255"/>
    </location>
</feature>
<dbReference type="EMBL" id="ASPP01010931">
    <property type="protein sequence ID" value="ETO22209.1"/>
    <property type="molecule type" value="Genomic_DNA"/>
</dbReference>
<name>X6N8X4_RETFI</name>
<evidence type="ECO:0000256" key="1">
    <source>
        <dbReference type="SAM" id="Phobius"/>
    </source>
</evidence>
<organism evidence="2 3">
    <name type="scientific">Reticulomyxa filosa</name>
    <dbReference type="NCBI Taxonomy" id="46433"/>
    <lineage>
        <taxon>Eukaryota</taxon>
        <taxon>Sar</taxon>
        <taxon>Rhizaria</taxon>
        <taxon>Retaria</taxon>
        <taxon>Foraminifera</taxon>
        <taxon>Monothalamids</taxon>
        <taxon>Reticulomyxidae</taxon>
        <taxon>Reticulomyxa</taxon>
    </lineage>
</organism>
<keyword evidence="1" id="KW-0812">Transmembrane</keyword>
<evidence type="ECO:0000313" key="2">
    <source>
        <dbReference type="EMBL" id="ETO22209.1"/>
    </source>
</evidence>
<keyword evidence="1" id="KW-1133">Transmembrane helix</keyword>
<keyword evidence="3" id="KW-1185">Reference proteome</keyword>
<accession>X6N8X4</accession>
<comment type="caution">
    <text evidence="2">The sequence shown here is derived from an EMBL/GenBank/DDBJ whole genome shotgun (WGS) entry which is preliminary data.</text>
</comment>
<keyword evidence="1" id="KW-0472">Membrane</keyword>
<dbReference type="AlphaFoldDB" id="X6N8X4"/>